<dbReference type="AlphaFoldDB" id="A0A075G931"/>
<feature type="domain" description="AMP-dependent synthetase/ligase" evidence="7">
    <location>
        <begin position="71"/>
        <end position="454"/>
    </location>
</feature>
<dbReference type="GO" id="GO:0003987">
    <property type="term" value="F:acetate-CoA ligase activity"/>
    <property type="evidence" value="ECO:0007669"/>
    <property type="project" value="UniProtKB-UniRule"/>
</dbReference>
<evidence type="ECO:0000259" key="8">
    <source>
        <dbReference type="Pfam" id="PF13193"/>
    </source>
</evidence>
<dbReference type="EC" id="6.2.1.1" evidence="2 6"/>
<dbReference type="InterPro" id="IPR042099">
    <property type="entry name" value="ANL_N_sf"/>
</dbReference>
<evidence type="ECO:0000313" key="10">
    <source>
        <dbReference type="EMBL" id="AIE99859.1"/>
    </source>
</evidence>
<dbReference type="PROSITE" id="PS00455">
    <property type="entry name" value="AMP_BINDING"/>
    <property type="match status" value="1"/>
</dbReference>
<evidence type="ECO:0000256" key="4">
    <source>
        <dbReference type="ARBA" id="ARBA00022741"/>
    </source>
</evidence>
<dbReference type="GO" id="GO:0005524">
    <property type="term" value="F:ATP binding"/>
    <property type="evidence" value="ECO:0007669"/>
    <property type="project" value="UniProtKB-KW"/>
</dbReference>
<evidence type="ECO:0000256" key="5">
    <source>
        <dbReference type="ARBA" id="ARBA00022840"/>
    </source>
</evidence>
<dbReference type="Gene3D" id="3.40.50.12780">
    <property type="entry name" value="N-terminal domain of ligase-like"/>
    <property type="match status" value="1"/>
</dbReference>
<dbReference type="GO" id="GO:0016208">
    <property type="term" value="F:AMP binding"/>
    <property type="evidence" value="ECO:0007669"/>
    <property type="project" value="InterPro"/>
</dbReference>
<name>A0A075G931_9ARCH</name>
<dbReference type="GO" id="GO:0043427">
    <property type="term" value="P:carbon fixation by 3-hydroxypropionate cycle"/>
    <property type="evidence" value="ECO:0007669"/>
    <property type="project" value="UniProtKB-ARBA"/>
</dbReference>
<gene>
    <name evidence="10" type="primary">ACSS</name>
    <name evidence="10" type="synonym">acs</name>
</gene>
<feature type="domain" description="Acetyl-coenzyme A synthetase N-terminal" evidence="9">
    <location>
        <begin position="19"/>
        <end position="66"/>
    </location>
</feature>
<dbReference type="InterPro" id="IPR045851">
    <property type="entry name" value="AMP-bd_C_sf"/>
</dbReference>
<dbReference type="EMBL" id="KF900574">
    <property type="protein sequence ID" value="AIE99859.1"/>
    <property type="molecule type" value="Genomic_DNA"/>
</dbReference>
<dbReference type="InterPro" id="IPR000873">
    <property type="entry name" value="AMP-dep_synth/lig_dom"/>
</dbReference>
<dbReference type="GO" id="GO:0043955">
    <property type="term" value="F:3-hydroxypropionyl-CoA synthetase activity"/>
    <property type="evidence" value="ECO:0007669"/>
    <property type="project" value="UniProtKB-ARBA"/>
</dbReference>
<sequence>MNSENFEIGLGNNDISIRNNAKADFISFWNERAKFLKWFKPWENTVDWSPPFAKWFVGGQINASYNTLDVNQQEKSSKTAIFWEGEDGSSRIITYGDLYIHVKKFANALKSLGVKSGDRITIYLPMVPELVIAMLACSRIGAIHTVVFSGFSAISLKDRVEDSGSKIIITADGGFRKGKLIKLKEIVDESTSSISSVEHVVVLRRANNEISLNEKDCLWSDLLNASSEECDAEKLDSTHPLYILYTSGTTGKPKGVLHGTGGYLTHLYSTFKWAFDIKDSDVYFCTADIGWVTGHSYVTYGPLLHGATQVMYEGAPDYPSASRMWDIIQKYHVTIFYTTPTALRMFMKFGDDIPNSFDLSSLRLLGTVGEPINPEVWKWYFDVIGKNKCPIIDTWWQTETGGMMISNLPGIETIPLKPGSATRPIPGVDVAVVDDAGHEVENGTKGSLIIRNPWPGMLLTLWGDDDKYKNVYWSKYEGMYYPGDYAIKDDDGYLWLLGRSDDVLKIAGHRIGTAELESSLVSHNDVAESAVCGIPDEIKGESIIAFVVLKENVTTPIDALRTELIETIRNGIGPIATPSEFYFVTKLPKTRSGKIMRRLLKSIAKKEKIGDISTLEDGAAVEEVQSAFDELQNTINKDNQQ</sequence>
<dbReference type="InterPro" id="IPR020845">
    <property type="entry name" value="AMP-binding_CS"/>
</dbReference>
<dbReference type="FunFam" id="3.40.50.12780:FF:000001">
    <property type="entry name" value="Acetyl-coenzyme A synthetase"/>
    <property type="match status" value="1"/>
</dbReference>
<dbReference type="SUPFAM" id="SSF56801">
    <property type="entry name" value="Acetyl-CoA synthetase-like"/>
    <property type="match status" value="1"/>
</dbReference>
<protein>
    <recommendedName>
        <fullName evidence="2 6">Acetate--CoA ligase</fullName>
        <ecNumber evidence="2 6">6.2.1.1</ecNumber>
    </recommendedName>
</protein>
<dbReference type="NCBIfam" id="NF001208">
    <property type="entry name" value="PRK00174.1"/>
    <property type="match status" value="1"/>
</dbReference>
<accession>A0A075G931</accession>
<dbReference type="CDD" id="cd05966">
    <property type="entry name" value="ACS"/>
    <property type="match status" value="1"/>
</dbReference>
<keyword evidence="4" id="KW-0547">Nucleotide-binding</keyword>
<dbReference type="Gene3D" id="3.30.300.30">
    <property type="match status" value="1"/>
</dbReference>
<evidence type="ECO:0000259" key="7">
    <source>
        <dbReference type="Pfam" id="PF00501"/>
    </source>
</evidence>
<dbReference type="PANTHER" id="PTHR24095:SF14">
    <property type="entry name" value="ACETYL-COENZYME A SYNTHETASE 1"/>
    <property type="match status" value="1"/>
</dbReference>
<evidence type="ECO:0000256" key="2">
    <source>
        <dbReference type="ARBA" id="ARBA00013275"/>
    </source>
</evidence>
<comment type="similarity">
    <text evidence="1">Belongs to the ATP-dependent AMP-binding enzyme family.</text>
</comment>
<dbReference type="InterPro" id="IPR032387">
    <property type="entry name" value="ACAS_N"/>
</dbReference>
<evidence type="ECO:0000256" key="6">
    <source>
        <dbReference type="NCBIfam" id="TIGR02188"/>
    </source>
</evidence>
<keyword evidence="5" id="KW-0067">ATP-binding</keyword>
<dbReference type="NCBIfam" id="TIGR02188">
    <property type="entry name" value="Ac_CoA_lig_AcsA"/>
    <property type="match status" value="1"/>
</dbReference>
<dbReference type="Pfam" id="PF00501">
    <property type="entry name" value="AMP-binding"/>
    <property type="match status" value="1"/>
</dbReference>
<dbReference type="PANTHER" id="PTHR24095">
    <property type="entry name" value="ACETYL-COENZYME A SYNTHETASE"/>
    <property type="match status" value="1"/>
</dbReference>
<keyword evidence="3 10" id="KW-0436">Ligase</keyword>
<feature type="domain" description="AMP-binding enzyme C-terminal" evidence="8">
    <location>
        <begin position="515"/>
        <end position="594"/>
    </location>
</feature>
<proteinExistence type="inferred from homology"/>
<dbReference type="GO" id="GO:0019427">
    <property type="term" value="P:acetyl-CoA biosynthetic process from acetate"/>
    <property type="evidence" value="ECO:0007669"/>
    <property type="project" value="UniProtKB-UniRule"/>
</dbReference>
<dbReference type="Pfam" id="PF13193">
    <property type="entry name" value="AMP-binding_C"/>
    <property type="match status" value="1"/>
</dbReference>
<reference evidence="10" key="1">
    <citation type="journal article" date="2014" name="Genome Biol. Evol.">
        <title>Pangenome evidence for extensive interdomain horizontal transfer affecting lineage core and shell genes in uncultured planktonic thaumarchaeota and euryarchaeota.</title>
        <authorList>
            <person name="Deschamps P."/>
            <person name="Zivanovic Y."/>
            <person name="Moreira D."/>
            <person name="Rodriguez-Valera F."/>
            <person name="Lopez-Garcia P."/>
        </authorList>
    </citation>
    <scope>NUCLEOTIDE SEQUENCE</scope>
</reference>
<evidence type="ECO:0000256" key="3">
    <source>
        <dbReference type="ARBA" id="ARBA00022598"/>
    </source>
</evidence>
<dbReference type="InterPro" id="IPR025110">
    <property type="entry name" value="AMP-bd_C"/>
</dbReference>
<evidence type="ECO:0000256" key="1">
    <source>
        <dbReference type="ARBA" id="ARBA00006432"/>
    </source>
</evidence>
<organism evidence="10">
    <name type="scientific">uncultured marine thaumarchaeote KM3_11_F08</name>
    <dbReference type="NCBI Taxonomy" id="1455992"/>
    <lineage>
        <taxon>Archaea</taxon>
        <taxon>Nitrososphaerota</taxon>
        <taxon>environmental samples</taxon>
    </lineage>
</organism>
<dbReference type="InterPro" id="IPR011904">
    <property type="entry name" value="Ac_CoA_lig"/>
</dbReference>
<evidence type="ECO:0000259" key="9">
    <source>
        <dbReference type="Pfam" id="PF16177"/>
    </source>
</evidence>
<dbReference type="Pfam" id="PF16177">
    <property type="entry name" value="ACAS_N"/>
    <property type="match status" value="1"/>
</dbReference>